<dbReference type="InterPro" id="IPR029063">
    <property type="entry name" value="SAM-dependent_MTases_sf"/>
</dbReference>
<evidence type="ECO:0000313" key="2">
    <source>
        <dbReference type="Proteomes" id="UP000273982"/>
    </source>
</evidence>
<proteinExistence type="predicted"/>
<evidence type="ECO:0000313" key="1">
    <source>
        <dbReference type="EMBL" id="AZG75979.1"/>
    </source>
</evidence>
<sequence>MTAVKGHSAVRAMKKPIKLSQGTVWENLELFPTPPWATRALFDIALPRADAELPTFAWDPCAGLGHMASPLSEYATVHASDVHIYELAQLPAEHDPREPEFRGAPLTTTSFGIDRVDFFDDEAVWPCRGGGWIIGNPPFVPAARMLAKALALDGVEGVALLLRLQWLTTEERWGEIYSKMPPSVVAPFVERVPMCLGGYDPDGSTATDYAWFIWSEPKRCKLLVRADPSFPLQHIPPCRARLTKREDRALALRCVPGFVPPSVLRKQSPRQEALALA</sequence>
<dbReference type="AlphaFoldDB" id="A0A3G8M1Y7"/>
<dbReference type="KEGG" id="mros:EHO51_04105"/>
<dbReference type="SUPFAM" id="SSF53335">
    <property type="entry name" value="S-adenosyl-L-methionine-dependent methyltransferases"/>
    <property type="match status" value="1"/>
</dbReference>
<dbReference type="EMBL" id="CP034086">
    <property type="protein sequence ID" value="AZG75979.1"/>
    <property type="molecule type" value="Genomic_DNA"/>
</dbReference>
<gene>
    <name evidence="1" type="ORF">EHO51_04105</name>
</gene>
<protein>
    <submittedName>
        <fullName evidence="1">SAM-dependent DNA methyltransferase</fullName>
    </submittedName>
</protein>
<dbReference type="GO" id="GO:0032259">
    <property type="term" value="P:methylation"/>
    <property type="evidence" value="ECO:0007669"/>
    <property type="project" value="UniProtKB-KW"/>
</dbReference>
<dbReference type="RefSeq" id="WP_124737819.1">
    <property type="nucleotide sequence ID" value="NZ_CP034086.1"/>
</dbReference>
<keyword evidence="1" id="KW-0808">Transferase</keyword>
<keyword evidence="1" id="KW-0489">Methyltransferase</keyword>
<name>A0A3G8M1Y7_9HYPH</name>
<dbReference type="Proteomes" id="UP000273982">
    <property type="component" value="Chromosome"/>
</dbReference>
<accession>A0A3G8M1Y7</accession>
<dbReference type="GO" id="GO:0008168">
    <property type="term" value="F:methyltransferase activity"/>
    <property type="evidence" value="ECO:0007669"/>
    <property type="project" value="UniProtKB-KW"/>
</dbReference>
<reference evidence="1 2" key="1">
    <citation type="submission" date="2018-11" db="EMBL/GenBank/DDBJ databases">
        <title>Genome squencing of methanotrophic bacteria isolated from alkaline groundwater in Korea.</title>
        <authorList>
            <person name="Nguyen L.N."/>
        </authorList>
    </citation>
    <scope>NUCLEOTIDE SEQUENCE [LARGE SCALE GENOMIC DNA]</scope>
    <source>
        <strain evidence="1 2">GW6</strain>
    </source>
</reference>
<organism evidence="1 2">
    <name type="scientific">Methylocystis rosea</name>
    <dbReference type="NCBI Taxonomy" id="173366"/>
    <lineage>
        <taxon>Bacteria</taxon>
        <taxon>Pseudomonadati</taxon>
        <taxon>Pseudomonadota</taxon>
        <taxon>Alphaproteobacteria</taxon>
        <taxon>Hyphomicrobiales</taxon>
        <taxon>Methylocystaceae</taxon>
        <taxon>Methylocystis</taxon>
    </lineage>
</organism>